<gene>
    <name evidence="7" type="primary">pfdA</name>
    <name evidence="9" type="ORF">APZ16_05005</name>
</gene>
<keyword evidence="3 7" id="KW-0143">Chaperone</keyword>
<comment type="subcellular location">
    <subcellularLocation>
        <location evidence="7">Cytoplasm</location>
    </subcellularLocation>
</comment>
<dbReference type="GO" id="GO:0016272">
    <property type="term" value="C:prefoldin complex"/>
    <property type="evidence" value="ECO:0007669"/>
    <property type="project" value="UniProtKB-UniRule"/>
</dbReference>
<evidence type="ECO:0000256" key="6">
    <source>
        <dbReference type="ARBA" id="ARBA00044231"/>
    </source>
</evidence>
<dbReference type="GO" id="GO:0051082">
    <property type="term" value="F:unfolded protein binding"/>
    <property type="evidence" value="ECO:0007669"/>
    <property type="project" value="UniProtKB-UniRule"/>
</dbReference>
<dbReference type="STRING" id="1776334.APZ16_05005"/>
<dbReference type="GO" id="GO:0005737">
    <property type="term" value="C:cytoplasm"/>
    <property type="evidence" value="ECO:0007669"/>
    <property type="project" value="UniProtKB-SubCell"/>
</dbReference>
<keyword evidence="7" id="KW-0963">Cytoplasm</keyword>
<dbReference type="InterPro" id="IPR004127">
    <property type="entry name" value="Prefoldin_subunit_alpha"/>
</dbReference>
<evidence type="ECO:0000313" key="10">
    <source>
        <dbReference type="Proteomes" id="UP000074294"/>
    </source>
</evidence>
<organism evidence="9 10">
    <name type="scientific">Hadarchaeum yellowstonense</name>
    <dbReference type="NCBI Taxonomy" id="1776334"/>
    <lineage>
        <taxon>Archaea</taxon>
        <taxon>Methanobacteriati</taxon>
        <taxon>Candidatus Hadarchaeota</taxon>
        <taxon>Candidatus Hadarchaeia</taxon>
        <taxon>Candidatus Hadarchaeales</taxon>
        <taxon>Candidatus Hadarchaeaceae</taxon>
        <taxon>Candidatus Hadarchaeum</taxon>
    </lineage>
</organism>
<evidence type="ECO:0000256" key="4">
    <source>
        <dbReference type="ARBA" id="ARBA00025077"/>
    </source>
</evidence>
<dbReference type="AlphaFoldDB" id="A0A147JVU3"/>
<dbReference type="EMBL" id="LQMQ01000039">
    <property type="protein sequence ID" value="KUO40544.1"/>
    <property type="molecule type" value="Genomic_DNA"/>
</dbReference>
<proteinExistence type="inferred from homology"/>
<dbReference type="InterPro" id="IPR011599">
    <property type="entry name" value="PFD_alpha_archaea"/>
</dbReference>
<dbReference type="HAMAP" id="MF_00308">
    <property type="entry name" value="PfdA"/>
    <property type="match status" value="1"/>
</dbReference>
<comment type="function">
    <text evidence="4 7">Molecular chaperone capable of stabilizing a range of proteins. Seems to fulfill an ATP-independent, HSP70-like function in archaeal de novo protein folding.</text>
</comment>
<dbReference type="Proteomes" id="UP000074294">
    <property type="component" value="Unassembled WGS sequence"/>
</dbReference>
<sequence>METLKAEERERLQRLLAEMNDGQAVLELLRQQLSALAGSLSELNMTVGALKAIKDLQPSTDILVPLGSDTFIPAKLSPDGRVLVGLGADVMVERTPEEAIKFLEARVAEVEKAIEQTRVELGKIEERIEAIRPEAERLLVKAKEATGK</sequence>
<comment type="caution">
    <text evidence="9">The sequence shown here is derived from an EMBL/GenBank/DDBJ whole genome shotgun (WGS) entry which is preliminary data.</text>
</comment>
<keyword evidence="8" id="KW-0175">Coiled coil</keyword>
<comment type="similarity">
    <text evidence="7">Belongs to the prefoldin alpha subunit family.</text>
</comment>
<dbReference type="Gene3D" id="1.10.287.370">
    <property type="match status" value="1"/>
</dbReference>
<comment type="similarity">
    <text evidence="1">Belongs to the prefoldin subunit alpha family.</text>
</comment>
<evidence type="ECO:0000256" key="8">
    <source>
        <dbReference type="SAM" id="Coils"/>
    </source>
</evidence>
<dbReference type="Pfam" id="PF02996">
    <property type="entry name" value="Prefoldin"/>
    <property type="match status" value="1"/>
</dbReference>
<dbReference type="CDD" id="cd23160">
    <property type="entry name" value="Prefoldin_alpha_GimC"/>
    <property type="match status" value="1"/>
</dbReference>
<evidence type="ECO:0000256" key="2">
    <source>
        <dbReference type="ARBA" id="ARBA00011716"/>
    </source>
</evidence>
<dbReference type="SUPFAM" id="SSF46579">
    <property type="entry name" value="Prefoldin"/>
    <property type="match status" value="1"/>
</dbReference>
<feature type="coiled-coil region" evidence="8">
    <location>
        <begin position="100"/>
        <end position="127"/>
    </location>
</feature>
<dbReference type="PANTHER" id="PTHR12674:SF2">
    <property type="entry name" value="PREFOLDIN SUBUNIT 5"/>
    <property type="match status" value="1"/>
</dbReference>
<comment type="subunit">
    <text evidence="2 7">Heterohexamer of two alpha and four beta subunits.</text>
</comment>
<evidence type="ECO:0000256" key="7">
    <source>
        <dbReference type="HAMAP-Rule" id="MF_00308"/>
    </source>
</evidence>
<reference evidence="9 10" key="1">
    <citation type="journal article" date="2016" name="Nat. Microbiol.">
        <title>Genomic inference of the metabolism of cosmopolitan subsurface Archaea, Hadesarchaea.</title>
        <authorList>
            <person name="Baker B.J."/>
            <person name="Saw J.H."/>
            <person name="Lind A.E."/>
            <person name="Lazar C.S."/>
            <person name="Hinrichs K.-U."/>
            <person name="Teske A.P."/>
            <person name="Ettema T.J."/>
        </authorList>
    </citation>
    <scope>NUCLEOTIDE SEQUENCE [LARGE SCALE GENOMIC DNA]</scope>
</reference>
<evidence type="ECO:0000256" key="1">
    <source>
        <dbReference type="ARBA" id="ARBA00010048"/>
    </source>
</evidence>
<evidence type="ECO:0000256" key="5">
    <source>
        <dbReference type="ARBA" id="ARBA00044156"/>
    </source>
</evidence>
<accession>A0A147JVU3</accession>
<dbReference type="PANTHER" id="PTHR12674">
    <property type="entry name" value="PREFOLDIN SUBUNIT 5"/>
    <property type="match status" value="1"/>
</dbReference>
<protein>
    <recommendedName>
        <fullName evidence="5 7">Prefoldin subunit alpha</fullName>
    </recommendedName>
    <alternativeName>
        <fullName evidence="6 7">GimC subunit alpha</fullName>
    </alternativeName>
</protein>
<evidence type="ECO:0000256" key="3">
    <source>
        <dbReference type="ARBA" id="ARBA00023186"/>
    </source>
</evidence>
<dbReference type="InterPro" id="IPR009053">
    <property type="entry name" value="Prefoldin"/>
</dbReference>
<name>A0A147JVU3_HADYE</name>
<feature type="coiled-coil region" evidence="8">
    <location>
        <begin position="5"/>
        <end position="32"/>
    </location>
</feature>
<evidence type="ECO:0000313" key="9">
    <source>
        <dbReference type="EMBL" id="KUO40544.1"/>
    </source>
</evidence>
<dbReference type="NCBIfam" id="TIGR00293">
    <property type="entry name" value="prefoldin subunit alpha"/>
    <property type="match status" value="1"/>
</dbReference>
<dbReference type="GO" id="GO:0006457">
    <property type="term" value="P:protein folding"/>
    <property type="evidence" value="ECO:0007669"/>
    <property type="project" value="UniProtKB-UniRule"/>
</dbReference>